<sequence length="192" mass="21713">MGQTCCTHKNVENSQTLVKDENKTQPDIEKTASKQDLAGTDDTASKHGKNKNFEKQLSSQAKQNRTPTFENDQEKDSFQKSKSKNEEKDNKQANKEKDRENEKEKSSQIDNVASSNLALDLKQQNTLPGNDDQDNQSKKNKESGTKLKESKKEPSIDLFMDLPGPPPNLREINKKAQSSKFQKSDNQLKNDD</sequence>
<feature type="compositionally biased region" description="Basic and acidic residues" evidence="1">
    <location>
        <begin position="72"/>
        <end position="107"/>
    </location>
</feature>
<feature type="compositionally biased region" description="Polar residues" evidence="1">
    <location>
        <begin position="55"/>
        <end position="70"/>
    </location>
</feature>
<dbReference type="GeneID" id="7829556"/>
<dbReference type="KEGG" id="tet:TTHERM_00058770"/>
<accession>I7MH98</accession>
<protein>
    <submittedName>
        <fullName evidence="2">Uncharacterized protein</fullName>
    </submittedName>
</protein>
<gene>
    <name evidence="2" type="ORF">TTHERM_00058770</name>
</gene>
<reference evidence="3" key="1">
    <citation type="journal article" date="2006" name="PLoS Biol.">
        <title>Macronuclear genome sequence of the ciliate Tetrahymena thermophila, a model eukaryote.</title>
        <authorList>
            <person name="Eisen J.A."/>
            <person name="Coyne R.S."/>
            <person name="Wu M."/>
            <person name="Wu D."/>
            <person name="Thiagarajan M."/>
            <person name="Wortman J.R."/>
            <person name="Badger J.H."/>
            <person name="Ren Q."/>
            <person name="Amedeo P."/>
            <person name="Jones K.M."/>
            <person name="Tallon L.J."/>
            <person name="Delcher A.L."/>
            <person name="Salzberg S.L."/>
            <person name="Silva J.C."/>
            <person name="Haas B.J."/>
            <person name="Majoros W.H."/>
            <person name="Farzad M."/>
            <person name="Carlton J.M."/>
            <person name="Smith R.K. Jr."/>
            <person name="Garg J."/>
            <person name="Pearlman R.E."/>
            <person name="Karrer K.M."/>
            <person name="Sun L."/>
            <person name="Manning G."/>
            <person name="Elde N.C."/>
            <person name="Turkewitz A.P."/>
            <person name="Asai D.J."/>
            <person name="Wilkes D.E."/>
            <person name="Wang Y."/>
            <person name="Cai H."/>
            <person name="Collins K."/>
            <person name="Stewart B.A."/>
            <person name="Lee S.R."/>
            <person name="Wilamowska K."/>
            <person name="Weinberg Z."/>
            <person name="Ruzzo W.L."/>
            <person name="Wloga D."/>
            <person name="Gaertig J."/>
            <person name="Frankel J."/>
            <person name="Tsao C.-C."/>
            <person name="Gorovsky M.A."/>
            <person name="Keeling P.J."/>
            <person name="Waller R.F."/>
            <person name="Patron N.J."/>
            <person name="Cherry J.M."/>
            <person name="Stover N.A."/>
            <person name="Krieger C.J."/>
            <person name="del Toro C."/>
            <person name="Ryder H.F."/>
            <person name="Williamson S.C."/>
            <person name="Barbeau R.A."/>
            <person name="Hamilton E.P."/>
            <person name="Orias E."/>
        </authorList>
    </citation>
    <scope>NUCLEOTIDE SEQUENCE [LARGE SCALE GENOMIC DNA]</scope>
    <source>
        <strain evidence="3">SB210</strain>
    </source>
</reference>
<feature type="compositionally biased region" description="Polar residues" evidence="1">
    <location>
        <begin position="108"/>
        <end position="128"/>
    </location>
</feature>
<evidence type="ECO:0000313" key="2">
    <source>
        <dbReference type="EMBL" id="EAR87365.2"/>
    </source>
</evidence>
<feature type="compositionally biased region" description="Basic and acidic residues" evidence="1">
    <location>
        <begin position="182"/>
        <end position="192"/>
    </location>
</feature>
<dbReference type="InParanoid" id="I7MH98"/>
<evidence type="ECO:0000313" key="3">
    <source>
        <dbReference type="Proteomes" id="UP000009168"/>
    </source>
</evidence>
<dbReference type="EMBL" id="GG662853">
    <property type="protein sequence ID" value="EAR87365.2"/>
    <property type="molecule type" value="Genomic_DNA"/>
</dbReference>
<dbReference type="Proteomes" id="UP000009168">
    <property type="component" value="Unassembled WGS sequence"/>
</dbReference>
<name>I7MH98_TETTS</name>
<organism evidence="2 3">
    <name type="scientific">Tetrahymena thermophila (strain SB210)</name>
    <dbReference type="NCBI Taxonomy" id="312017"/>
    <lineage>
        <taxon>Eukaryota</taxon>
        <taxon>Sar</taxon>
        <taxon>Alveolata</taxon>
        <taxon>Ciliophora</taxon>
        <taxon>Intramacronucleata</taxon>
        <taxon>Oligohymenophorea</taxon>
        <taxon>Hymenostomatida</taxon>
        <taxon>Tetrahymenina</taxon>
        <taxon>Tetrahymenidae</taxon>
        <taxon>Tetrahymena</taxon>
    </lineage>
</organism>
<dbReference type="HOGENOM" id="CLU_1417789_0_0_1"/>
<keyword evidence="3" id="KW-1185">Reference proteome</keyword>
<dbReference type="AlphaFoldDB" id="I7MH98"/>
<feature type="compositionally biased region" description="Basic and acidic residues" evidence="1">
    <location>
        <begin position="18"/>
        <end position="33"/>
    </location>
</feature>
<feature type="region of interest" description="Disordered" evidence="1">
    <location>
        <begin position="1"/>
        <end position="192"/>
    </location>
</feature>
<proteinExistence type="predicted"/>
<feature type="compositionally biased region" description="Basic and acidic residues" evidence="1">
    <location>
        <begin position="135"/>
        <end position="155"/>
    </location>
</feature>
<evidence type="ECO:0000256" key="1">
    <source>
        <dbReference type="SAM" id="MobiDB-lite"/>
    </source>
</evidence>
<feature type="compositionally biased region" description="Polar residues" evidence="1">
    <location>
        <begin position="1"/>
        <end position="17"/>
    </location>
</feature>
<dbReference type="RefSeq" id="XP_001007610.2">
    <property type="nucleotide sequence ID" value="XM_001007610.3"/>
</dbReference>